<accession>A0ABT1PZ15</accession>
<evidence type="ECO:0000313" key="4">
    <source>
        <dbReference type="EMBL" id="MCQ4082906.1"/>
    </source>
</evidence>
<evidence type="ECO:0000256" key="1">
    <source>
        <dbReference type="ARBA" id="ARBA00022729"/>
    </source>
</evidence>
<dbReference type="PANTHER" id="PTHR35936:SF17">
    <property type="entry name" value="ARGININE-BINDING EXTRACELLULAR PROTEIN ARTP"/>
    <property type="match status" value="1"/>
</dbReference>
<dbReference type="InterPro" id="IPR006311">
    <property type="entry name" value="TAT_signal"/>
</dbReference>
<protein>
    <submittedName>
        <fullName evidence="4">Ectoine/hydroxyectoine ABC transporter substrate-binding protein EhuB</fullName>
    </submittedName>
</protein>
<feature type="domain" description="Solute-binding protein family 3/N-terminal" evidence="3">
    <location>
        <begin position="77"/>
        <end position="309"/>
    </location>
</feature>
<dbReference type="CDD" id="cd01002">
    <property type="entry name" value="PBP2_Ehub_like"/>
    <property type="match status" value="1"/>
</dbReference>
<keyword evidence="1" id="KW-0732">Signal</keyword>
<name>A0ABT1PZ15_9ACTN</name>
<dbReference type="Pfam" id="PF00497">
    <property type="entry name" value="SBP_bac_3"/>
    <property type="match status" value="1"/>
</dbReference>
<dbReference type="InterPro" id="IPR014337">
    <property type="entry name" value="Ectoine_EhuB"/>
</dbReference>
<feature type="region of interest" description="Disordered" evidence="2">
    <location>
        <begin position="1"/>
        <end position="29"/>
    </location>
</feature>
<reference evidence="4" key="1">
    <citation type="submission" date="2022-06" db="EMBL/GenBank/DDBJ databases">
        <title>Draft genome sequence of Streptomyces sp. RB6PN25 isolated from peat swamp forest in Thailand.</title>
        <authorList>
            <person name="Duangmal K."/>
            <person name="Klaysubun C."/>
        </authorList>
    </citation>
    <scope>NUCLEOTIDE SEQUENCE</scope>
    <source>
        <strain evidence="4">RB6PN25</strain>
    </source>
</reference>
<evidence type="ECO:0000259" key="3">
    <source>
        <dbReference type="SMART" id="SM00062"/>
    </source>
</evidence>
<dbReference type="SUPFAM" id="SSF53850">
    <property type="entry name" value="Periplasmic binding protein-like II"/>
    <property type="match status" value="1"/>
</dbReference>
<dbReference type="Gene3D" id="3.40.190.10">
    <property type="entry name" value="Periplasmic binding protein-like II"/>
    <property type="match status" value="2"/>
</dbReference>
<keyword evidence="5" id="KW-1185">Reference proteome</keyword>
<dbReference type="EMBL" id="JANFNG010000016">
    <property type="protein sequence ID" value="MCQ4082906.1"/>
    <property type="molecule type" value="Genomic_DNA"/>
</dbReference>
<dbReference type="NCBIfam" id="TIGR02995">
    <property type="entry name" value="ectoine_ehuB"/>
    <property type="match status" value="1"/>
</dbReference>
<dbReference type="SMART" id="SM00062">
    <property type="entry name" value="PBPb"/>
    <property type="match status" value="1"/>
</dbReference>
<gene>
    <name evidence="4" type="primary">ehuB</name>
    <name evidence="4" type="ORF">NGB36_20440</name>
</gene>
<comment type="caution">
    <text evidence="4">The sequence shown here is derived from an EMBL/GenBank/DDBJ whole genome shotgun (WGS) entry which is preliminary data.</text>
</comment>
<dbReference type="Proteomes" id="UP001057702">
    <property type="component" value="Unassembled WGS sequence"/>
</dbReference>
<evidence type="ECO:0000313" key="5">
    <source>
        <dbReference type="Proteomes" id="UP001057702"/>
    </source>
</evidence>
<dbReference type="PANTHER" id="PTHR35936">
    <property type="entry name" value="MEMBRANE-BOUND LYTIC MUREIN TRANSGLYCOSYLASE F"/>
    <property type="match status" value="1"/>
</dbReference>
<dbReference type="PROSITE" id="PS51318">
    <property type="entry name" value="TAT"/>
    <property type="match status" value="1"/>
</dbReference>
<organism evidence="4 5">
    <name type="scientific">Streptomyces humicola</name>
    <dbReference type="NCBI Taxonomy" id="2953240"/>
    <lineage>
        <taxon>Bacteria</taxon>
        <taxon>Bacillati</taxon>
        <taxon>Actinomycetota</taxon>
        <taxon>Actinomycetes</taxon>
        <taxon>Kitasatosporales</taxon>
        <taxon>Streptomycetaceae</taxon>
        <taxon>Streptomyces</taxon>
    </lineage>
</organism>
<dbReference type="RefSeq" id="WP_255921811.1">
    <property type="nucleotide sequence ID" value="NZ_JANFNG010000016.1"/>
</dbReference>
<proteinExistence type="predicted"/>
<evidence type="ECO:0000256" key="2">
    <source>
        <dbReference type="SAM" id="MobiDB-lite"/>
    </source>
</evidence>
<sequence>MRYRRSDTTGTTDDTAEASPPVPPAGAGLSRRGLLRGGAALGALGIGSVAATGCSRVSTAASGGGGNLLERLRKQGVVRVGIAGEVPYAYIDKNGHLTGEAPTVCGTIFKRLSVPRITPVPIDFGSLIPGLHANQFDVVCAGMFINPTRCQQVLFSDPDYQVQDAFLVRKGNPKNLHTYQDIAKSGAVMGTGTGYAEIGYATSLGVKPSKMEIFPDQISGLDGLEAGRVDVFVGTSLTVRLALKTGSHPGIEMTQPFIPVVDGKKQYGAGGYGFRPGETNLRNAFNAELLTMKRSGELLRLVSPFGFTKTEMTTLTAKELCSG</sequence>
<dbReference type="InterPro" id="IPR001638">
    <property type="entry name" value="Solute-binding_3/MltF_N"/>
</dbReference>